<dbReference type="Proteomes" id="UP000499080">
    <property type="component" value="Unassembled WGS sequence"/>
</dbReference>
<comment type="caution">
    <text evidence="2">The sequence shown here is derived from an EMBL/GenBank/DDBJ whole genome shotgun (WGS) entry which is preliminary data.</text>
</comment>
<evidence type="ECO:0000256" key="1">
    <source>
        <dbReference type="SAM" id="MobiDB-lite"/>
    </source>
</evidence>
<sequence length="96" mass="10412">MTCELTGGLGGLLVRSRKRDQRFETRFHRGSAVCGFLLHVKSYAVAKGPPAGVVRKLGEGVFDEMPSSSSDRGSKLRGPSLNSRHVASKREVNLTL</sequence>
<proteinExistence type="predicted"/>
<name>A0A4Y2JTB2_ARAVE</name>
<keyword evidence="3" id="KW-1185">Reference proteome</keyword>
<accession>A0A4Y2JTB2</accession>
<dbReference type="AlphaFoldDB" id="A0A4Y2JTB2"/>
<feature type="region of interest" description="Disordered" evidence="1">
    <location>
        <begin position="64"/>
        <end position="96"/>
    </location>
</feature>
<evidence type="ECO:0000313" key="2">
    <source>
        <dbReference type="EMBL" id="GBM93643.1"/>
    </source>
</evidence>
<evidence type="ECO:0000313" key="3">
    <source>
        <dbReference type="Proteomes" id="UP000499080"/>
    </source>
</evidence>
<protein>
    <submittedName>
        <fullName evidence="2">Uncharacterized protein</fullName>
    </submittedName>
</protein>
<reference evidence="2 3" key="1">
    <citation type="journal article" date="2019" name="Sci. Rep.">
        <title>Orb-weaving spider Araneus ventricosus genome elucidates the spidroin gene catalogue.</title>
        <authorList>
            <person name="Kono N."/>
            <person name="Nakamura H."/>
            <person name="Ohtoshi R."/>
            <person name="Moran D.A.P."/>
            <person name="Shinohara A."/>
            <person name="Yoshida Y."/>
            <person name="Fujiwara M."/>
            <person name="Mori M."/>
            <person name="Tomita M."/>
            <person name="Arakawa K."/>
        </authorList>
    </citation>
    <scope>NUCLEOTIDE SEQUENCE [LARGE SCALE GENOMIC DNA]</scope>
</reference>
<organism evidence="2 3">
    <name type="scientific">Araneus ventricosus</name>
    <name type="common">Orbweaver spider</name>
    <name type="synonym">Epeira ventricosa</name>
    <dbReference type="NCBI Taxonomy" id="182803"/>
    <lineage>
        <taxon>Eukaryota</taxon>
        <taxon>Metazoa</taxon>
        <taxon>Ecdysozoa</taxon>
        <taxon>Arthropoda</taxon>
        <taxon>Chelicerata</taxon>
        <taxon>Arachnida</taxon>
        <taxon>Araneae</taxon>
        <taxon>Araneomorphae</taxon>
        <taxon>Entelegynae</taxon>
        <taxon>Araneoidea</taxon>
        <taxon>Araneidae</taxon>
        <taxon>Araneus</taxon>
    </lineage>
</organism>
<gene>
    <name evidence="2" type="ORF">AVEN_191658_1</name>
</gene>
<dbReference type="EMBL" id="BGPR01003894">
    <property type="protein sequence ID" value="GBM93643.1"/>
    <property type="molecule type" value="Genomic_DNA"/>
</dbReference>